<evidence type="ECO:0000313" key="2">
    <source>
        <dbReference type="EMBL" id="OXN01623.1"/>
    </source>
</evidence>
<feature type="compositionally biased region" description="Polar residues" evidence="1">
    <location>
        <begin position="32"/>
        <end position="43"/>
    </location>
</feature>
<dbReference type="Proteomes" id="UP000215433">
    <property type="component" value="Unassembled WGS sequence"/>
</dbReference>
<reference evidence="2 3" key="1">
    <citation type="submission" date="2017-05" db="EMBL/GenBank/DDBJ databases">
        <title>Bifidobacterium vansinderenii sp. nov.</title>
        <authorList>
            <person name="Lugli G.A."/>
            <person name="Duranti S."/>
            <person name="Mangifesta M."/>
        </authorList>
    </citation>
    <scope>NUCLEOTIDE SEQUENCE [LARGE SCALE GENOMIC DNA]</scope>
    <source>
        <strain evidence="2 3">Tam10B</strain>
    </source>
</reference>
<protein>
    <submittedName>
        <fullName evidence="2">Uncharacterized protein</fullName>
    </submittedName>
</protein>
<comment type="caution">
    <text evidence="2">The sequence shown here is derived from an EMBL/GenBank/DDBJ whole genome shotgun (WGS) entry which is preliminary data.</text>
</comment>
<feature type="region of interest" description="Disordered" evidence="1">
    <location>
        <begin position="26"/>
        <end position="46"/>
    </location>
</feature>
<name>A0A229W185_9BIFI</name>
<dbReference type="AlphaFoldDB" id="A0A229W185"/>
<accession>A0A229W185</accession>
<dbReference type="RefSeq" id="WP_093959299.1">
    <property type="nucleotide sequence ID" value="NZ_NEWD01000002.1"/>
</dbReference>
<evidence type="ECO:0000256" key="1">
    <source>
        <dbReference type="SAM" id="MobiDB-lite"/>
    </source>
</evidence>
<dbReference type="EMBL" id="NEWD01000002">
    <property type="protein sequence ID" value="OXN01623.1"/>
    <property type="molecule type" value="Genomic_DNA"/>
</dbReference>
<sequence>MDTEDLNNLAQATAAIVDALTTINAEGKQTDGDQQQPRTGQRKTTAERVRALEARNTLILNLLDKTADVIHELTEQTLEQGRMIDHLSAVVVSQDREITALKKAAAKMSKKHKGK</sequence>
<keyword evidence="3" id="KW-1185">Reference proteome</keyword>
<proteinExistence type="predicted"/>
<organism evidence="2 3">
    <name type="scientific">Bifidobacterium vansinderenii</name>
    <dbReference type="NCBI Taxonomy" id="1984871"/>
    <lineage>
        <taxon>Bacteria</taxon>
        <taxon>Bacillati</taxon>
        <taxon>Actinomycetota</taxon>
        <taxon>Actinomycetes</taxon>
        <taxon>Bifidobacteriales</taxon>
        <taxon>Bifidobacteriaceae</taxon>
        <taxon>Bifidobacterium</taxon>
    </lineage>
</organism>
<gene>
    <name evidence="2" type="ORF">Tam10B_0065</name>
</gene>
<evidence type="ECO:0000313" key="3">
    <source>
        <dbReference type="Proteomes" id="UP000215433"/>
    </source>
</evidence>